<evidence type="ECO:0000256" key="9">
    <source>
        <dbReference type="RuleBase" id="RU364070"/>
    </source>
</evidence>
<proteinExistence type="inferred from homology"/>
<evidence type="ECO:0000256" key="5">
    <source>
        <dbReference type="ARBA" id="ARBA00022519"/>
    </source>
</evidence>
<dbReference type="NCBIfam" id="NF000282">
    <property type="entry name" value="RND_permease_1"/>
    <property type="match status" value="1"/>
</dbReference>
<dbReference type="SUPFAM" id="SSF82866">
    <property type="entry name" value="Multidrug efflux transporter AcrB transmembrane domain"/>
    <property type="match status" value="2"/>
</dbReference>
<evidence type="ECO:0000256" key="3">
    <source>
        <dbReference type="ARBA" id="ARBA00022448"/>
    </source>
</evidence>
<reference evidence="10 11" key="1">
    <citation type="submission" date="2024-07" db="EMBL/GenBank/DDBJ databases">
        <title>Description of Labrys sedimenti sp. nov., isolated from a diclofenac-degrading enrichment culture.</title>
        <authorList>
            <person name="Tancsics A."/>
            <person name="Csepanyi A."/>
        </authorList>
    </citation>
    <scope>NUCLEOTIDE SEQUENCE [LARGE SCALE GENOMIC DNA]</scope>
    <source>
        <strain evidence="10 11">LMG 23578</strain>
    </source>
</reference>
<comment type="subcellular location">
    <subcellularLocation>
        <location evidence="1 9">Cell inner membrane</location>
        <topology evidence="1 9">Multi-pass membrane protein</topology>
    </subcellularLocation>
</comment>
<evidence type="ECO:0000256" key="1">
    <source>
        <dbReference type="ARBA" id="ARBA00004429"/>
    </source>
</evidence>
<accession>A0ABV3PPS2</accession>
<dbReference type="RefSeq" id="WP_367625025.1">
    <property type="nucleotide sequence ID" value="NZ_JBFNQD010000006.1"/>
</dbReference>
<dbReference type="PANTHER" id="PTHR32063">
    <property type="match status" value="1"/>
</dbReference>
<feature type="transmembrane region" description="Helical" evidence="9">
    <location>
        <begin position="982"/>
        <end position="1007"/>
    </location>
</feature>
<dbReference type="SUPFAM" id="SSF82714">
    <property type="entry name" value="Multidrug efflux transporter AcrB TolC docking domain, DN and DC subdomains"/>
    <property type="match status" value="2"/>
</dbReference>
<name>A0ABV3PPS2_9HYPH</name>
<dbReference type="Gene3D" id="3.30.2090.10">
    <property type="entry name" value="Multidrug efflux transporter AcrB TolC docking domain, DN and DC subdomains"/>
    <property type="match status" value="2"/>
</dbReference>
<dbReference type="PANTHER" id="PTHR32063:SF76">
    <property type="entry name" value="EFFLUX PUMP MEMBRANE TRANSPORTER"/>
    <property type="match status" value="1"/>
</dbReference>
<feature type="transmembrane region" description="Helical" evidence="9">
    <location>
        <begin position="473"/>
        <end position="500"/>
    </location>
</feature>
<protein>
    <recommendedName>
        <fullName evidence="9">Efflux pump membrane transporter</fullName>
    </recommendedName>
</protein>
<feature type="transmembrane region" description="Helical" evidence="9">
    <location>
        <begin position="939"/>
        <end position="961"/>
    </location>
</feature>
<feature type="transmembrane region" description="Helical" evidence="9">
    <location>
        <begin position="396"/>
        <end position="415"/>
    </location>
</feature>
<dbReference type="InterPro" id="IPR027463">
    <property type="entry name" value="AcrB_DN_DC_subdom"/>
</dbReference>
<keyword evidence="11" id="KW-1185">Reference proteome</keyword>
<keyword evidence="7 9" id="KW-1133">Transmembrane helix</keyword>
<dbReference type="InterPro" id="IPR004764">
    <property type="entry name" value="MdtF-like"/>
</dbReference>
<keyword evidence="8 9" id="KW-0472">Membrane</keyword>
<evidence type="ECO:0000256" key="2">
    <source>
        <dbReference type="ARBA" id="ARBA00010942"/>
    </source>
</evidence>
<feature type="transmembrane region" description="Helical" evidence="9">
    <location>
        <begin position="530"/>
        <end position="551"/>
    </location>
</feature>
<dbReference type="PRINTS" id="PR00702">
    <property type="entry name" value="ACRIFLAVINRP"/>
</dbReference>
<keyword evidence="5 9" id="KW-0997">Cell inner membrane</keyword>
<evidence type="ECO:0000256" key="7">
    <source>
        <dbReference type="ARBA" id="ARBA00022989"/>
    </source>
</evidence>
<keyword evidence="6 9" id="KW-0812">Transmembrane</keyword>
<keyword evidence="4" id="KW-1003">Cell membrane</keyword>
<feature type="transmembrane region" description="Helical" evidence="9">
    <location>
        <begin position="342"/>
        <end position="361"/>
    </location>
</feature>
<dbReference type="Proteomes" id="UP001555786">
    <property type="component" value="Unassembled WGS sequence"/>
</dbReference>
<evidence type="ECO:0000313" key="10">
    <source>
        <dbReference type="EMBL" id="MEW9307646.1"/>
    </source>
</evidence>
<feature type="transmembrane region" description="Helical" evidence="9">
    <location>
        <begin position="441"/>
        <end position="461"/>
    </location>
</feature>
<gene>
    <name evidence="10" type="ORF">ABXS05_18985</name>
</gene>
<feature type="transmembrane region" description="Helical" evidence="9">
    <location>
        <begin position="895"/>
        <end position="919"/>
    </location>
</feature>
<dbReference type="Gene3D" id="3.30.70.1430">
    <property type="entry name" value="Multidrug efflux transporter AcrB pore domain"/>
    <property type="match status" value="2"/>
</dbReference>
<evidence type="ECO:0000256" key="8">
    <source>
        <dbReference type="ARBA" id="ARBA00023136"/>
    </source>
</evidence>
<feature type="transmembrane region" description="Helical" evidence="9">
    <location>
        <begin position="1013"/>
        <end position="1040"/>
    </location>
</feature>
<feature type="transmembrane region" description="Helical" evidence="9">
    <location>
        <begin position="870"/>
        <end position="888"/>
    </location>
</feature>
<dbReference type="NCBIfam" id="TIGR00915">
    <property type="entry name" value="2A0602"/>
    <property type="match status" value="1"/>
</dbReference>
<evidence type="ECO:0000313" key="11">
    <source>
        <dbReference type="Proteomes" id="UP001555786"/>
    </source>
</evidence>
<evidence type="ECO:0000256" key="6">
    <source>
        <dbReference type="ARBA" id="ARBA00022692"/>
    </source>
</evidence>
<dbReference type="InterPro" id="IPR001036">
    <property type="entry name" value="Acrflvin-R"/>
</dbReference>
<keyword evidence="3 9" id="KW-0813">Transport</keyword>
<comment type="similarity">
    <text evidence="2 9">Belongs to the resistance-nodulation-cell division (RND) (TC 2.A.6) family.</text>
</comment>
<feature type="transmembrane region" description="Helical" evidence="9">
    <location>
        <begin position="12"/>
        <end position="34"/>
    </location>
</feature>
<dbReference type="Gene3D" id="3.30.70.1440">
    <property type="entry name" value="Multidrug efflux transporter AcrB pore domain"/>
    <property type="match status" value="1"/>
</dbReference>
<dbReference type="EMBL" id="JBFNQD010000006">
    <property type="protein sequence ID" value="MEW9307646.1"/>
    <property type="molecule type" value="Genomic_DNA"/>
</dbReference>
<dbReference type="Pfam" id="PF00873">
    <property type="entry name" value="ACR_tran"/>
    <property type="match status" value="1"/>
</dbReference>
<feature type="transmembrane region" description="Helical" evidence="9">
    <location>
        <begin position="368"/>
        <end position="390"/>
    </location>
</feature>
<dbReference type="Gene3D" id="3.30.70.1320">
    <property type="entry name" value="Multidrug efflux transporter AcrB pore domain like"/>
    <property type="match status" value="1"/>
</dbReference>
<organism evidence="10 11">
    <name type="scientific">Labrys neptuniae</name>
    <dbReference type="NCBI Taxonomy" id="376174"/>
    <lineage>
        <taxon>Bacteria</taxon>
        <taxon>Pseudomonadati</taxon>
        <taxon>Pseudomonadota</taxon>
        <taxon>Alphaproteobacteria</taxon>
        <taxon>Hyphomicrobiales</taxon>
        <taxon>Xanthobacteraceae</taxon>
        <taxon>Labrys</taxon>
    </lineage>
</organism>
<evidence type="ECO:0000256" key="4">
    <source>
        <dbReference type="ARBA" id="ARBA00022475"/>
    </source>
</evidence>
<sequence length="1063" mass="113371">MFSSVFIDRPRLAVVIAIVITLAGALAMGFLPVAQYPDLVPPQVQVSATYPGASASVVESSVAQPLEAQIIGVDKMLYMQSNSGNDGSYGLTVSFALGSDPDIDTVNVNNRVQAALAKLPDTVRTQGVTVQKRSSSILQFVLFSSDDPKLDPLFITNYLAINVLDRLSRTPGVGQASLFSKQNYSMRIWFDTQRMTNLGLQPSDIASAIQSQNVQAPVGRIGAQPAAADQQLQLNLQTQGRLTTPEQFGNIVVRANPDGSVLRVRDVARVEMGAQNLDTTSRLNGKPAVAVAIYLSPGANAVATSKEVQKTLAAAQKNFPKGLSSTIVYDTSTFVSDTIGEVIRTLIEAFILVVVVVFLFLGSLRATIIPAIAVPVSLVGTFAIMLALGYSANTVSLLALVLAIGIVVDDAIVVVENVERVMEEEPELSPVAATKKAMSQITAPIIAITLVLLSVFVPIAFIPGLTGELFRQFAVTISAAMLISALNALTLSPALCAVFLRHSKKRGIMAWVMRRIDNVRDGYAAVVTRLVRVSVLSVVAVAAFAAGTYFLQQKTPTGFVPEEDQGAFFIVLQLPDGASVNRTTAVVEQVEGILKKMPQIQDNLAIVGFSFLDGGAQSNSAFMVARLKPFEDRKKAADSAQTLIRQVFGATQSINTAQVLALNVPPIIGLSTTGGFQYMLENLEGAEPATMAGVAQGLIAAANQDPKLSRVFTTFSANNPSIFLDIDRDKAQALGLQMSDVFAALQATLGSAYINDFNLYGRTWQVNIQGEIGDRNDTEALWKIYIRNNKNEMVPLRSITSISTQLGPQTIARYNNYRAVSVNGSPGAGISSGDAMSAMAEVSAKTLPPGYGFEWTGTSYQESQASGQTGIILGLAVLFAFLFLVALYESWVIPIPVLLSVVVAVFTSFLGILFVPQFLAWVGSITGMPVATLSLDVYAQIGLVVLIALAAKNGILIVEFAKEQREAGLPIRDAAILGAKMRFRAVMMTSIAFILGLVPLVIATGAAMVSRRAVGTAVFAGMVGASVLGIFLIPMLYVFFQGLREWVKQRFGGKPHAGDNPAH</sequence>
<dbReference type="Gene3D" id="1.20.1640.10">
    <property type="entry name" value="Multidrug efflux transporter AcrB transmembrane domain"/>
    <property type="match status" value="2"/>
</dbReference>
<comment type="caution">
    <text evidence="10">The sequence shown here is derived from an EMBL/GenBank/DDBJ whole genome shotgun (WGS) entry which is preliminary data.</text>
</comment>
<dbReference type="SUPFAM" id="SSF82693">
    <property type="entry name" value="Multidrug efflux transporter AcrB pore domain, PN1, PN2, PC1 and PC2 subdomains"/>
    <property type="match status" value="3"/>
</dbReference>